<dbReference type="PROSITE" id="PS50072">
    <property type="entry name" value="CSA_PPIASE_2"/>
    <property type="match status" value="1"/>
</dbReference>
<evidence type="ECO:0000256" key="2">
    <source>
        <dbReference type="ARBA" id="ARBA00004609"/>
    </source>
</evidence>
<sequence>MSVRCFIDFASGDAEAYQRDLKQFQELERWLEANGAKYGLPQRLDALDESGRETLAAVYEGDTKIALTPDSLSPPPSLILPRLLLTVSSAPGLKKTAANFLALLTDEKKLVSKRAPNPPLRYQGARVFRIEQGFVAQMGDVTRQDGSGGESIYGGTFNDEKDGLKVPFELGAVAMANSGKNCALQLNSSRQASRFSLLFHIWPSTSALPNMPKRALVTIGVDVDAVAGWLGSYGGENSPNDISRGCFAAEVGVPRLLKLFDKYNLRTSWFIPGHSIDSFPKEMQAVRDAKQGHEIGLHGYSHENPIAMSLKHQKEVLDHTYDQLTELCGKPPVGCTAPWWENSREGIQLLLDKGIEYDHSSQSHDCQPFYTRDEDTWTKITYHSESAKDWMKPLVKGKLTPLVTVPAK</sequence>
<evidence type="ECO:0000256" key="3">
    <source>
        <dbReference type="ARBA" id="ARBA00022622"/>
    </source>
</evidence>
<dbReference type="PANTHER" id="PTHR47561">
    <property type="entry name" value="POLYSACCHARIDE DEACETYLASE FAMILY PROTEIN (AFU_ORTHOLOGUE AFUA_6G05030)"/>
    <property type="match status" value="1"/>
</dbReference>
<evidence type="ECO:0000313" key="7">
    <source>
        <dbReference type="EMBL" id="GJN88030.1"/>
    </source>
</evidence>
<organism evidence="7 8">
    <name type="scientific">Rhodotorula paludigena</name>
    <dbReference type="NCBI Taxonomy" id="86838"/>
    <lineage>
        <taxon>Eukaryota</taxon>
        <taxon>Fungi</taxon>
        <taxon>Dikarya</taxon>
        <taxon>Basidiomycota</taxon>
        <taxon>Pucciniomycotina</taxon>
        <taxon>Microbotryomycetes</taxon>
        <taxon>Sporidiobolales</taxon>
        <taxon>Sporidiobolaceae</taxon>
        <taxon>Rhodotorula</taxon>
    </lineage>
</organism>
<name>A0AAV5GE53_9BASI</name>
<feature type="domain" description="NodB homology" evidence="6">
    <location>
        <begin position="239"/>
        <end position="408"/>
    </location>
</feature>
<feature type="domain" description="PPIase cyclophilin-type" evidence="5">
    <location>
        <begin position="95"/>
        <end position="228"/>
    </location>
</feature>
<dbReference type="AlphaFoldDB" id="A0AAV5GE53"/>
<dbReference type="Gene3D" id="2.40.100.10">
    <property type="entry name" value="Cyclophilin-like"/>
    <property type="match status" value="1"/>
</dbReference>
<dbReference type="PROSITE" id="PS51677">
    <property type="entry name" value="NODB"/>
    <property type="match status" value="1"/>
</dbReference>
<gene>
    <name evidence="7" type="ORF">Rhopal_000986-T1</name>
</gene>
<keyword evidence="8" id="KW-1185">Reference proteome</keyword>
<dbReference type="Pfam" id="PF00160">
    <property type="entry name" value="Pro_isomerase"/>
    <property type="match status" value="1"/>
</dbReference>
<proteinExistence type="predicted"/>
<keyword evidence="3" id="KW-0325">Glycoprotein</keyword>
<dbReference type="Proteomes" id="UP001342314">
    <property type="component" value="Unassembled WGS sequence"/>
</dbReference>
<dbReference type="InterPro" id="IPR002130">
    <property type="entry name" value="Cyclophilin-type_PPIase_dom"/>
</dbReference>
<evidence type="ECO:0000259" key="6">
    <source>
        <dbReference type="PROSITE" id="PS51677"/>
    </source>
</evidence>
<evidence type="ECO:0008006" key="9">
    <source>
        <dbReference type="Google" id="ProtNLM"/>
    </source>
</evidence>
<dbReference type="GO" id="GO:0003755">
    <property type="term" value="F:peptidyl-prolyl cis-trans isomerase activity"/>
    <property type="evidence" value="ECO:0007669"/>
    <property type="project" value="UniProtKB-EC"/>
</dbReference>
<evidence type="ECO:0000256" key="4">
    <source>
        <dbReference type="ARBA" id="ARBA00023288"/>
    </source>
</evidence>
<comment type="catalytic activity">
    <reaction evidence="1">
        <text>[protein]-peptidylproline (omega=180) = [protein]-peptidylproline (omega=0)</text>
        <dbReference type="Rhea" id="RHEA:16237"/>
        <dbReference type="Rhea" id="RHEA-COMP:10747"/>
        <dbReference type="Rhea" id="RHEA-COMP:10748"/>
        <dbReference type="ChEBI" id="CHEBI:83833"/>
        <dbReference type="ChEBI" id="CHEBI:83834"/>
        <dbReference type="EC" id="5.2.1.8"/>
    </reaction>
</comment>
<keyword evidence="3" id="KW-0336">GPI-anchor</keyword>
<dbReference type="PANTHER" id="PTHR47561:SF1">
    <property type="entry name" value="POLYSACCHARIDE DEACETYLASE FAMILY PROTEIN (AFU_ORTHOLOGUE AFUA_6G05030)"/>
    <property type="match status" value="1"/>
</dbReference>
<accession>A0AAV5GE53</accession>
<dbReference type="InterPro" id="IPR002509">
    <property type="entry name" value="NODB_dom"/>
</dbReference>
<protein>
    <recommendedName>
        <fullName evidence="9">Chitin deacetylase</fullName>
    </recommendedName>
</protein>
<dbReference type="SUPFAM" id="SSF50891">
    <property type="entry name" value="Cyclophilin-like"/>
    <property type="match status" value="1"/>
</dbReference>
<comment type="subcellular location">
    <subcellularLocation>
        <location evidence="2">Cell membrane</location>
        <topology evidence="2">Lipid-anchor</topology>
        <topology evidence="2">GPI-anchor</topology>
    </subcellularLocation>
</comment>
<evidence type="ECO:0000259" key="5">
    <source>
        <dbReference type="PROSITE" id="PS50072"/>
    </source>
</evidence>
<dbReference type="Gene3D" id="3.20.20.370">
    <property type="entry name" value="Glycoside hydrolase/deacetylase"/>
    <property type="match status" value="1"/>
</dbReference>
<dbReference type="GO" id="GO:0005886">
    <property type="term" value="C:plasma membrane"/>
    <property type="evidence" value="ECO:0007669"/>
    <property type="project" value="UniProtKB-SubCell"/>
</dbReference>
<dbReference type="Pfam" id="PF01522">
    <property type="entry name" value="Polysacc_deac_1"/>
    <property type="match status" value="1"/>
</dbReference>
<keyword evidence="3" id="KW-0472">Membrane</keyword>
<dbReference type="GO" id="GO:0016810">
    <property type="term" value="F:hydrolase activity, acting on carbon-nitrogen (but not peptide) bonds"/>
    <property type="evidence" value="ECO:0007669"/>
    <property type="project" value="InterPro"/>
</dbReference>
<dbReference type="InterPro" id="IPR011330">
    <property type="entry name" value="Glyco_hydro/deAcase_b/a-brl"/>
</dbReference>
<dbReference type="GO" id="GO:0098552">
    <property type="term" value="C:side of membrane"/>
    <property type="evidence" value="ECO:0007669"/>
    <property type="project" value="UniProtKB-KW"/>
</dbReference>
<dbReference type="EMBL" id="BQKY01000002">
    <property type="protein sequence ID" value="GJN88030.1"/>
    <property type="molecule type" value="Genomic_DNA"/>
</dbReference>
<comment type="caution">
    <text evidence="7">The sequence shown here is derived from an EMBL/GenBank/DDBJ whole genome shotgun (WGS) entry which is preliminary data.</text>
</comment>
<evidence type="ECO:0000313" key="8">
    <source>
        <dbReference type="Proteomes" id="UP001342314"/>
    </source>
</evidence>
<reference evidence="7 8" key="1">
    <citation type="submission" date="2021-12" db="EMBL/GenBank/DDBJ databases">
        <title>High titer production of polyol ester of fatty acids by Rhodotorula paludigena BS15 towards product separation-free biomass refinery.</title>
        <authorList>
            <person name="Mano J."/>
            <person name="Ono H."/>
            <person name="Tanaka T."/>
            <person name="Naito K."/>
            <person name="Sushida H."/>
            <person name="Ike M."/>
            <person name="Tokuyasu K."/>
            <person name="Kitaoka M."/>
        </authorList>
    </citation>
    <scope>NUCLEOTIDE SEQUENCE [LARGE SCALE GENOMIC DNA]</scope>
    <source>
        <strain evidence="7 8">BS15</strain>
    </source>
</reference>
<dbReference type="SUPFAM" id="SSF88713">
    <property type="entry name" value="Glycoside hydrolase/deacetylase"/>
    <property type="match status" value="1"/>
</dbReference>
<evidence type="ECO:0000256" key="1">
    <source>
        <dbReference type="ARBA" id="ARBA00000971"/>
    </source>
</evidence>
<keyword evidence="4" id="KW-0449">Lipoprotein</keyword>
<dbReference type="GO" id="GO:0005975">
    <property type="term" value="P:carbohydrate metabolic process"/>
    <property type="evidence" value="ECO:0007669"/>
    <property type="project" value="InterPro"/>
</dbReference>
<dbReference type="InterPro" id="IPR029000">
    <property type="entry name" value="Cyclophilin-like_dom_sf"/>
</dbReference>